<dbReference type="InterPro" id="IPR011701">
    <property type="entry name" value="MFS"/>
</dbReference>
<feature type="transmembrane region" description="Helical" evidence="7">
    <location>
        <begin position="326"/>
        <end position="343"/>
    </location>
</feature>
<feature type="transmembrane region" description="Helical" evidence="7">
    <location>
        <begin position="38"/>
        <end position="60"/>
    </location>
</feature>
<dbReference type="InterPro" id="IPR020846">
    <property type="entry name" value="MFS_dom"/>
</dbReference>
<dbReference type="CDD" id="cd17324">
    <property type="entry name" value="MFS_NepI_like"/>
    <property type="match status" value="1"/>
</dbReference>
<keyword evidence="10" id="KW-1185">Reference proteome</keyword>
<feature type="transmembrane region" description="Helical" evidence="7">
    <location>
        <begin position="195"/>
        <end position="217"/>
    </location>
</feature>
<feature type="region of interest" description="Disordered" evidence="6">
    <location>
        <begin position="414"/>
        <end position="437"/>
    </location>
</feature>
<dbReference type="Proteomes" id="UP001499895">
    <property type="component" value="Unassembled WGS sequence"/>
</dbReference>
<evidence type="ECO:0000256" key="1">
    <source>
        <dbReference type="ARBA" id="ARBA00004651"/>
    </source>
</evidence>
<dbReference type="PANTHER" id="PTHR43124">
    <property type="entry name" value="PURINE EFFLUX PUMP PBUE"/>
    <property type="match status" value="1"/>
</dbReference>
<comment type="subcellular location">
    <subcellularLocation>
        <location evidence="1">Cell membrane</location>
        <topology evidence="1">Multi-pass membrane protein</topology>
    </subcellularLocation>
</comment>
<feature type="transmembrane region" description="Helical" evidence="7">
    <location>
        <begin position="105"/>
        <end position="124"/>
    </location>
</feature>
<dbReference type="PANTHER" id="PTHR43124:SF10">
    <property type="entry name" value="PURINE EFFLUX PUMP PBUE"/>
    <property type="match status" value="1"/>
</dbReference>
<evidence type="ECO:0000256" key="7">
    <source>
        <dbReference type="SAM" id="Phobius"/>
    </source>
</evidence>
<dbReference type="InterPro" id="IPR036259">
    <property type="entry name" value="MFS_trans_sf"/>
</dbReference>
<gene>
    <name evidence="9" type="ORF">GCM10009544_50740</name>
</gene>
<keyword evidence="2" id="KW-1003">Cell membrane</keyword>
<feature type="transmembrane region" description="Helical" evidence="7">
    <location>
        <begin position="302"/>
        <end position="320"/>
    </location>
</feature>
<dbReference type="InterPro" id="IPR050189">
    <property type="entry name" value="MFS_Efflux_Transporters"/>
</dbReference>
<sequence>MDSDSPGTAPQGTPLSKTSSDVSKTSPEEASATRATRWAVPVLGFATFAIGTDEFVLAGVLPELGDDLGVSIGTAGQVVTVFALTCALLAPILATATATRQRRGVLMSAVAVYLVGNVATALAPTFVTVLLAQMVAAVGAGLFVPTAAVTAAALVPPGRQGRAIAAVTTGFTAATALGAPIGTAVGGYLGWRATMWFVAALAVLGLIGVRALVPARVSAPAPEGLKQRLAPLKDRRVLAILATTLIGFTAIYIPYTYIAAVFEPATGGSGDKLAILMFTLGVIGTLGNLGAGALADRLGGRGVVAVALLWLTVSLVIFPLTTGHYATALGMIVVYGVAAFAITTPQQHRLITLNPESASVLVSLNAAILYLAISLSGVVGAVGISWAGADVLPLIAAGLAVVALLVSELGHRMSHRRPDAPGGTAAGDEPRAYVAQS</sequence>
<dbReference type="Gene3D" id="1.20.1250.20">
    <property type="entry name" value="MFS general substrate transporter like domains"/>
    <property type="match status" value="1"/>
</dbReference>
<evidence type="ECO:0000313" key="9">
    <source>
        <dbReference type="EMBL" id="GAA0482665.1"/>
    </source>
</evidence>
<dbReference type="PROSITE" id="PS50850">
    <property type="entry name" value="MFS"/>
    <property type="match status" value="1"/>
</dbReference>
<keyword evidence="5 7" id="KW-0472">Membrane</keyword>
<keyword evidence="4 7" id="KW-1133">Transmembrane helix</keyword>
<evidence type="ECO:0000256" key="5">
    <source>
        <dbReference type="ARBA" id="ARBA00023136"/>
    </source>
</evidence>
<evidence type="ECO:0000313" key="10">
    <source>
        <dbReference type="Proteomes" id="UP001499895"/>
    </source>
</evidence>
<protein>
    <submittedName>
        <fullName evidence="9">MFS transporter</fullName>
    </submittedName>
</protein>
<feature type="region of interest" description="Disordered" evidence="6">
    <location>
        <begin position="1"/>
        <end position="30"/>
    </location>
</feature>
<evidence type="ECO:0000259" key="8">
    <source>
        <dbReference type="PROSITE" id="PS50850"/>
    </source>
</evidence>
<organism evidence="9 10">
    <name type="scientific">Streptomyces stramineus</name>
    <dbReference type="NCBI Taxonomy" id="173861"/>
    <lineage>
        <taxon>Bacteria</taxon>
        <taxon>Bacillati</taxon>
        <taxon>Actinomycetota</taxon>
        <taxon>Actinomycetes</taxon>
        <taxon>Kitasatosporales</taxon>
        <taxon>Streptomycetaceae</taxon>
        <taxon>Streptomyces</taxon>
    </lineage>
</organism>
<name>A0ABP3KQ62_9ACTN</name>
<evidence type="ECO:0000256" key="4">
    <source>
        <dbReference type="ARBA" id="ARBA00022989"/>
    </source>
</evidence>
<evidence type="ECO:0000256" key="6">
    <source>
        <dbReference type="SAM" id="MobiDB-lite"/>
    </source>
</evidence>
<feature type="transmembrane region" description="Helical" evidence="7">
    <location>
        <begin position="392"/>
        <end position="410"/>
    </location>
</feature>
<feature type="transmembrane region" description="Helical" evidence="7">
    <location>
        <begin position="364"/>
        <end position="386"/>
    </location>
</feature>
<feature type="transmembrane region" description="Helical" evidence="7">
    <location>
        <begin position="237"/>
        <end position="262"/>
    </location>
</feature>
<dbReference type="Pfam" id="PF07690">
    <property type="entry name" value="MFS_1"/>
    <property type="match status" value="1"/>
</dbReference>
<feature type="transmembrane region" description="Helical" evidence="7">
    <location>
        <begin position="130"/>
        <end position="156"/>
    </location>
</feature>
<dbReference type="SUPFAM" id="SSF103473">
    <property type="entry name" value="MFS general substrate transporter"/>
    <property type="match status" value="1"/>
</dbReference>
<evidence type="ECO:0000256" key="2">
    <source>
        <dbReference type="ARBA" id="ARBA00022475"/>
    </source>
</evidence>
<accession>A0ABP3KQ62</accession>
<feature type="transmembrane region" description="Helical" evidence="7">
    <location>
        <begin position="72"/>
        <end position="93"/>
    </location>
</feature>
<dbReference type="EMBL" id="BAAAHB010000076">
    <property type="protein sequence ID" value="GAA0482665.1"/>
    <property type="molecule type" value="Genomic_DNA"/>
</dbReference>
<dbReference type="RefSeq" id="WP_344094923.1">
    <property type="nucleotide sequence ID" value="NZ_BAAAHB010000076.1"/>
</dbReference>
<feature type="transmembrane region" description="Helical" evidence="7">
    <location>
        <begin position="274"/>
        <end position="295"/>
    </location>
</feature>
<feature type="compositionally biased region" description="Polar residues" evidence="6">
    <location>
        <begin position="1"/>
        <end position="25"/>
    </location>
</feature>
<evidence type="ECO:0000256" key="3">
    <source>
        <dbReference type="ARBA" id="ARBA00022692"/>
    </source>
</evidence>
<reference evidence="10" key="1">
    <citation type="journal article" date="2019" name="Int. J. Syst. Evol. Microbiol.">
        <title>The Global Catalogue of Microorganisms (GCM) 10K type strain sequencing project: providing services to taxonomists for standard genome sequencing and annotation.</title>
        <authorList>
            <consortium name="The Broad Institute Genomics Platform"/>
            <consortium name="The Broad Institute Genome Sequencing Center for Infectious Disease"/>
            <person name="Wu L."/>
            <person name="Ma J."/>
        </authorList>
    </citation>
    <scope>NUCLEOTIDE SEQUENCE [LARGE SCALE GENOMIC DNA]</scope>
    <source>
        <strain evidence="10">JCM 10649</strain>
    </source>
</reference>
<feature type="domain" description="Major facilitator superfamily (MFS) profile" evidence="8">
    <location>
        <begin position="39"/>
        <end position="415"/>
    </location>
</feature>
<keyword evidence="3 7" id="KW-0812">Transmembrane</keyword>
<comment type="caution">
    <text evidence="9">The sequence shown here is derived from an EMBL/GenBank/DDBJ whole genome shotgun (WGS) entry which is preliminary data.</text>
</comment>
<proteinExistence type="predicted"/>
<feature type="transmembrane region" description="Helical" evidence="7">
    <location>
        <begin position="163"/>
        <end position="189"/>
    </location>
</feature>